<feature type="compositionally biased region" description="Polar residues" evidence="3">
    <location>
        <begin position="614"/>
        <end position="639"/>
    </location>
</feature>
<comment type="similarity">
    <text evidence="2">Belongs to the neutral ceramidase family.</text>
</comment>
<keyword evidence="2" id="KW-0443">Lipid metabolism</keyword>
<reference evidence="5" key="1">
    <citation type="submission" date="2021-02" db="EMBL/GenBank/DDBJ databases">
        <authorList>
            <person name="Dougan E. K."/>
            <person name="Rhodes N."/>
            <person name="Thang M."/>
            <person name="Chan C."/>
        </authorList>
    </citation>
    <scope>NUCLEOTIDE SEQUENCE</scope>
</reference>
<comment type="catalytic activity">
    <reaction evidence="2">
        <text>an N-acylsphing-4-enine + H2O = sphing-4-enine + a fatty acid</text>
        <dbReference type="Rhea" id="RHEA:20856"/>
        <dbReference type="ChEBI" id="CHEBI:15377"/>
        <dbReference type="ChEBI" id="CHEBI:28868"/>
        <dbReference type="ChEBI" id="CHEBI:52639"/>
        <dbReference type="ChEBI" id="CHEBI:57756"/>
        <dbReference type="EC" id="3.5.1.23"/>
    </reaction>
</comment>
<dbReference type="Proteomes" id="UP000626109">
    <property type="component" value="Unassembled WGS sequence"/>
</dbReference>
<feature type="binding site" evidence="1">
    <location>
        <position position="112"/>
    </location>
    <ligand>
        <name>Zn(2+)</name>
        <dbReference type="ChEBI" id="CHEBI:29105"/>
    </ligand>
</feature>
<organism evidence="5 6">
    <name type="scientific">Polarella glacialis</name>
    <name type="common">Dinoflagellate</name>
    <dbReference type="NCBI Taxonomy" id="89957"/>
    <lineage>
        <taxon>Eukaryota</taxon>
        <taxon>Sar</taxon>
        <taxon>Alveolata</taxon>
        <taxon>Dinophyceae</taxon>
        <taxon>Suessiales</taxon>
        <taxon>Suessiaceae</taxon>
        <taxon>Polarella</taxon>
    </lineage>
</organism>
<evidence type="ECO:0000313" key="5">
    <source>
        <dbReference type="EMBL" id="CAE8692785.1"/>
    </source>
</evidence>
<dbReference type="InterPro" id="IPR006823">
    <property type="entry name" value="Ceramidase_alk"/>
</dbReference>
<dbReference type="AlphaFoldDB" id="A0A813K3B5"/>
<feature type="region of interest" description="Disordered" evidence="3">
    <location>
        <begin position="397"/>
        <end position="416"/>
    </location>
</feature>
<evidence type="ECO:0000256" key="2">
    <source>
        <dbReference type="RuleBase" id="RU366019"/>
    </source>
</evidence>
<name>A0A813K3B5_POLGL</name>
<comment type="caution">
    <text evidence="5">The sequence shown here is derived from an EMBL/GenBank/DDBJ whole genome shotgun (WGS) entry which is preliminary data.</text>
</comment>
<feature type="domain" description="Neutral/alkaline non-lysosomal ceramidase N-terminal" evidence="4">
    <location>
        <begin position="288"/>
        <end position="553"/>
    </location>
</feature>
<dbReference type="EMBL" id="CAJNNW010027711">
    <property type="protein sequence ID" value="CAE8692785.1"/>
    <property type="molecule type" value="Genomic_DNA"/>
</dbReference>
<dbReference type="EC" id="3.5.1.23" evidence="2"/>
<keyword evidence="2" id="KW-0746">Sphingolipid metabolism</keyword>
<dbReference type="Pfam" id="PF04734">
    <property type="entry name" value="Ceramidase_alk"/>
    <property type="match status" value="2"/>
</dbReference>
<feature type="region of interest" description="Disordered" evidence="3">
    <location>
        <begin position="601"/>
        <end position="642"/>
    </location>
</feature>
<proteinExistence type="inferred from homology"/>
<comment type="cofactor">
    <cofactor evidence="1">
        <name>Zn(2+)</name>
        <dbReference type="ChEBI" id="CHEBI:29105"/>
    </cofactor>
    <text evidence="1">Binds 1 zinc ion per subunit.</text>
</comment>
<dbReference type="InterPro" id="IPR031329">
    <property type="entry name" value="NEUT/ALK_ceramidase_N"/>
</dbReference>
<dbReference type="PANTHER" id="PTHR12670:SF1">
    <property type="entry name" value="NEUTRAL CERAMIDASE"/>
    <property type="match status" value="1"/>
</dbReference>
<keyword evidence="2" id="KW-0378">Hydrolase</keyword>
<dbReference type="GO" id="GO:0046512">
    <property type="term" value="P:sphingosine biosynthetic process"/>
    <property type="evidence" value="ECO:0007669"/>
    <property type="project" value="TreeGrafter"/>
</dbReference>
<dbReference type="GO" id="GO:0046872">
    <property type="term" value="F:metal ion binding"/>
    <property type="evidence" value="ECO:0007669"/>
    <property type="project" value="UniProtKB-KW"/>
</dbReference>
<protein>
    <recommendedName>
        <fullName evidence="2">Neutral ceramidase</fullName>
        <ecNumber evidence="2">3.5.1.23</ecNumber>
    </recommendedName>
</protein>
<evidence type="ECO:0000256" key="1">
    <source>
        <dbReference type="PIRSR" id="PIRSR606823-2"/>
    </source>
</evidence>
<sequence>MASKFSREDTVKLDGLAVGCGSYDITGPVAEVGMMGYGNLRQKAAGLHIRLRSRAFIFLTGGSRSRETRFVFVSTDLWACTEAVKTEVVEGLQEIFGPSLYTRQNVMISATHTHSGPGGFSGHAFYNFTVLGFQRENFNCICKGIVRSIVRAHAQLKDVTCVLSRGTLQGVCANRSQSAYLRNPKEERHHYGSDVDEEVTLMRFDTCPFAGLPKPLGLISWFGVHPTSMDRKNDLVTGDSKGVAGYLFERRLMGADYRAPDHFVAAFAQRAALGDVTPNGGANGEGSNFTRTNWSGMRQFENTRELWETAGRSSSPDGEALRVCELRYAHVFVDFAQIDIEVSSSPQVLAPPAASDAAAEVFASRSAAPLLVAAAAATPAKKRVLRTATAAIGASAAAGSTFDGPSGMPGVAEGQTKSPSVIYDAARELLARTSPELRQAHSPKPLLLATGLMDPPWTPHVLPLQIFGARAASPQRWAFVLVAVPFELSTMAGRRLRTALRDVLSAPESCPIVLCGLANAYAGYCVTFEEYQQQQYEGAMTMFGPNTLSALIQEMCRLAQTLLLQRQQQSNQQQHHLQQQQQQQSVRCRLAQTLLLQRQQQNNQQQHHVQQHQSRTTPTVHQVPLSSDTSSSATTRKQPTTTITTTTIITTTVCHNSR</sequence>
<dbReference type="GO" id="GO:0042759">
    <property type="term" value="P:long-chain fatty acid biosynthetic process"/>
    <property type="evidence" value="ECO:0007669"/>
    <property type="project" value="TreeGrafter"/>
</dbReference>
<feature type="compositionally biased region" description="Low complexity" evidence="3">
    <location>
        <begin position="601"/>
        <end position="613"/>
    </location>
</feature>
<feature type="binding site" evidence="1">
    <location>
        <position position="487"/>
    </location>
    <ligand>
        <name>Zn(2+)</name>
        <dbReference type="ChEBI" id="CHEBI:29105"/>
    </ligand>
</feature>
<gene>
    <name evidence="5" type="ORF">PGLA2088_LOCUS28038</name>
</gene>
<feature type="binding site" evidence="1">
    <location>
        <position position="524"/>
    </location>
    <ligand>
        <name>Zn(2+)</name>
        <dbReference type="ChEBI" id="CHEBI:29105"/>
    </ligand>
</feature>
<dbReference type="PANTHER" id="PTHR12670">
    <property type="entry name" value="CERAMIDASE"/>
    <property type="match status" value="1"/>
</dbReference>
<feature type="binding site" evidence="1">
    <location>
        <position position="225"/>
    </location>
    <ligand>
        <name>Zn(2+)</name>
        <dbReference type="ChEBI" id="CHEBI:29105"/>
    </ligand>
</feature>
<dbReference type="GO" id="GO:0046514">
    <property type="term" value="P:ceramide catabolic process"/>
    <property type="evidence" value="ECO:0007669"/>
    <property type="project" value="InterPro"/>
</dbReference>
<feature type="domain" description="Neutral/alkaline non-lysosomal ceramidase N-terminal" evidence="4">
    <location>
        <begin position="18"/>
        <end position="283"/>
    </location>
</feature>
<evidence type="ECO:0000256" key="3">
    <source>
        <dbReference type="SAM" id="MobiDB-lite"/>
    </source>
</evidence>
<dbReference type="GO" id="GO:0016020">
    <property type="term" value="C:membrane"/>
    <property type="evidence" value="ECO:0007669"/>
    <property type="project" value="GOC"/>
</dbReference>
<evidence type="ECO:0000313" key="6">
    <source>
        <dbReference type="Proteomes" id="UP000626109"/>
    </source>
</evidence>
<keyword evidence="1" id="KW-0862">Zinc</keyword>
<dbReference type="GO" id="GO:0017040">
    <property type="term" value="F:N-acylsphingosine amidohydrolase activity"/>
    <property type="evidence" value="ECO:0007669"/>
    <property type="project" value="UniProtKB-UniRule"/>
</dbReference>
<keyword evidence="1" id="KW-0479">Metal-binding</keyword>
<evidence type="ECO:0000259" key="4">
    <source>
        <dbReference type="Pfam" id="PF04734"/>
    </source>
</evidence>
<accession>A0A813K3B5</accession>
<dbReference type="GO" id="GO:0005576">
    <property type="term" value="C:extracellular region"/>
    <property type="evidence" value="ECO:0007669"/>
    <property type="project" value="TreeGrafter"/>
</dbReference>